<dbReference type="SUPFAM" id="SSF109604">
    <property type="entry name" value="HD-domain/PDEase-like"/>
    <property type="match status" value="1"/>
</dbReference>
<dbReference type="Proteomes" id="UP000733744">
    <property type="component" value="Unassembled WGS sequence"/>
</dbReference>
<evidence type="ECO:0000313" key="3">
    <source>
        <dbReference type="Proteomes" id="UP000733744"/>
    </source>
</evidence>
<dbReference type="Gene3D" id="1.10.3210.10">
    <property type="entry name" value="Hypothetical protein af1432"/>
    <property type="match status" value="1"/>
</dbReference>
<dbReference type="SMART" id="SM00471">
    <property type="entry name" value="HDc"/>
    <property type="match status" value="1"/>
</dbReference>
<dbReference type="InterPro" id="IPR021812">
    <property type="entry name" value="DUF3391"/>
</dbReference>
<evidence type="ECO:0000313" key="2">
    <source>
        <dbReference type="EMBL" id="TRW98093.1"/>
    </source>
</evidence>
<dbReference type="NCBIfam" id="TIGR00277">
    <property type="entry name" value="HDIG"/>
    <property type="match status" value="1"/>
</dbReference>
<accession>A0ABY3CDJ6</accession>
<comment type="caution">
    <text evidence="2">The sequence shown here is derived from an EMBL/GenBank/DDBJ whole genome shotgun (WGS) entry which is preliminary data.</text>
</comment>
<name>A0ABY3CDJ6_9GAMM</name>
<protein>
    <submittedName>
        <fullName evidence="2">HD-GYP domain-containing protein</fullName>
    </submittedName>
</protein>
<dbReference type="CDD" id="cd00077">
    <property type="entry name" value="HDc"/>
    <property type="match status" value="1"/>
</dbReference>
<dbReference type="InterPro" id="IPR037522">
    <property type="entry name" value="HD_GYP_dom"/>
</dbReference>
<dbReference type="PANTHER" id="PTHR43155:SF2">
    <property type="entry name" value="CYCLIC DI-GMP PHOSPHODIESTERASE PA4108"/>
    <property type="match status" value="1"/>
</dbReference>
<organism evidence="2 3">
    <name type="scientific">Candidatus Methylobacter oryzae</name>
    <dbReference type="NCBI Taxonomy" id="2497749"/>
    <lineage>
        <taxon>Bacteria</taxon>
        <taxon>Pseudomonadati</taxon>
        <taxon>Pseudomonadota</taxon>
        <taxon>Gammaproteobacteria</taxon>
        <taxon>Methylococcales</taxon>
        <taxon>Methylococcaceae</taxon>
        <taxon>Methylobacter</taxon>
    </lineage>
</organism>
<keyword evidence="3" id="KW-1185">Reference proteome</keyword>
<dbReference type="Pfam" id="PF13487">
    <property type="entry name" value="HD_5"/>
    <property type="match status" value="1"/>
</dbReference>
<feature type="domain" description="HD-GYP" evidence="1">
    <location>
        <begin position="127"/>
        <end position="337"/>
    </location>
</feature>
<dbReference type="PROSITE" id="PS51832">
    <property type="entry name" value="HD_GYP"/>
    <property type="match status" value="1"/>
</dbReference>
<evidence type="ECO:0000259" key="1">
    <source>
        <dbReference type="PROSITE" id="PS51832"/>
    </source>
</evidence>
<dbReference type="RefSeq" id="WP_127030569.1">
    <property type="nucleotide sequence ID" value="NZ_RYFG02000068.1"/>
</dbReference>
<dbReference type="EMBL" id="RYFG02000068">
    <property type="protein sequence ID" value="TRW98093.1"/>
    <property type="molecule type" value="Genomic_DNA"/>
</dbReference>
<dbReference type="PANTHER" id="PTHR43155">
    <property type="entry name" value="CYCLIC DI-GMP PHOSPHODIESTERASE PA4108-RELATED"/>
    <property type="match status" value="1"/>
</dbReference>
<dbReference type="InterPro" id="IPR003607">
    <property type="entry name" value="HD/PDEase_dom"/>
</dbReference>
<sequence>MIKKIDVSDLCPDMYIHDINCGWMEHTFLRNRFFVKNQSDINSIVSLGIRHVYIDTSRGLDVPEAPSAEKVHQQLEAEIQNLGKTLKRSVSKQASMHEEIVKARRIFTEACSIVGSVLHDCRLGRQVELEKLEPVITTITDSIFRNPDAIISLLKIKRADKYTFQHSVAVSTLLISFCRAMEIDRSDIELVGIGGLLHDIGKMKVPERILNKPGKLTESEFEVMKNHVNYGCALLETIPNLSPVSVSIVAEHHERHDGSGYPLKLKSDEISLYGQMAAIVDVYDALTSNRVYHNGNEPTEVLKKMLEWSEHHFSPPLVHHFIRTIGIYPVGTLVRLESGYLAVVIEQHHDDLLRPKVRLIFNSKTLSYIQPWDYDLSKPDSHDRISGFELPSRWRINPANYI</sequence>
<dbReference type="Pfam" id="PF11871">
    <property type="entry name" value="DUF3391"/>
    <property type="match status" value="1"/>
</dbReference>
<dbReference type="InterPro" id="IPR006675">
    <property type="entry name" value="HDIG_dom"/>
</dbReference>
<reference evidence="2 3" key="1">
    <citation type="journal article" date="2019" name="Antonie Van Leeuwenhoek">
        <title>Description of 'Ca. Methylobacter oryzae' KRF1, a novel species from the environmentally important Methylobacter clade 2.</title>
        <authorList>
            <person name="Khatri K."/>
            <person name="Mohite J.A."/>
            <person name="Pandit P.S."/>
            <person name="Bahulikar R."/>
            <person name="Rahalkar M.C."/>
        </authorList>
    </citation>
    <scope>NUCLEOTIDE SEQUENCE [LARGE SCALE GENOMIC DNA]</scope>
    <source>
        <strain evidence="2 3">KRF1</strain>
    </source>
</reference>
<proteinExistence type="predicted"/>
<gene>
    <name evidence="2" type="ORF">EKO24_007220</name>
</gene>